<dbReference type="RefSeq" id="WP_006800708.1">
    <property type="nucleotide sequence ID" value="NZ_GL891987.1"/>
</dbReference>
<dbReference type="InterPro" id="IPR002915">
    <property type="entry name" value="DeoC/FbaB/LacD_aldolase"/>
</dbReference>
<dbReference type="SUPFAM" id="SSF51569">
    <property type="entry name" value="Aldolase"/>
    <property type="match status" value="1"/>
</dbReference>
<keyword evidence="5" id="KW-0704">Schiff base</keyword>
<dbReference type="GO" id="GO:0016052">
    <property type="term" value="P:carbohydrate catabolic process"/>
    <property type="evidence" value="ECO:0007669"/>
    <property type="project" value="TreeGrafter"/>
</dbReference>
<comment type="catalytic activity">
    <reaction evidence="6">
        <text>2-deoxy-D-ribose 5-phosphate = D-glyceraldehyde 3-phosphate + acetaldehyde</text>
        <dbReference type="Rhea" id="RHEA:12821"/>
        <dbReference type="ChEBI" id="CHEBI:15343"/>
        <dbReference type="ChEBI" id="CHEBI:59776"/>
        <dbReference type="ChEBI" id="CHEBI:62877"/>
        <dbReference type="EC" id="4.1.2.4"/>
    </reaction>
</comment>
<dbReference type="PIRSF" id="PIRSF001357">
    <property type="entry name" value="DeoC"/>
    <property type="match status" value="1"/>
</dbReference>
<dbReference type="SMART" id="SM01133">
    <property type="entry name" value="DeoC"/>
    <property type="match status" value="1"/>
</dbReference>
<name>F5J1F8_9BACT</name>
<evidence type="ECO:0000313" key="9">
    <source>
        <dbReference type="Proteomes" id="UP000004913"/>
    </source>
</evidence>
<dbReference type="NCBIfam" id="TIGR00126">
    <property type="entry name" value="deoC"/>
    <property type="match status" value="1"/>
</dbReference>
<dbReference type="InterPro" id="IPR011343">
    <property type="entry name" value="DeoC"/>
</dbReference>
<keyword evidence="4" id="KW-0456">Lyase</keyword>
<dbReference type="GO" id="GO:0004139">
    <property type="term" value="F:deoxyribose-phosphate aldolase activity"/>
    <property type="evidence" value="ECO:0007669"/>
    <property type="project" value="UniProtKB-UniRule"/>
</dbReference>
<dbReference type="Pfam" id="PF01791">
    <property type="entry name" value="DeoC"/>
    <property type="match status" value="1"/>
</dbReference>
<proteinExistence type="inferred from homology"/>
<dbReference type="Proteomes" id="UP000004913">
    <property type="component" value="Unassembled WGS sequence"/>
</dbReference>
<dbReference type="STRING" id="742766.HMPREF9455_03175"/>
<dbReference type="eggNOG" id="COG0274">
    <property type="taxonomic scope" value="Bacteria"/>
</dbReference>
<evidence type="ECO:0000256" key="1">
    <source>
        <dbReference type="ARBA" id="ARBA00004816"/>
    </source>
</evidence>
<dbReference type="OrthoDB" id="9778711at2"/>
<reference evidence="8 9" key="1">
    <citation type="submission" date="2011-04" db="EMBL/GenBank/DDBJ databases">
        <title>The Genome Sequence of Dysgonomonas gadei ATCC BAA-286.</title>
        <authorList>
            <consortium name="The Broad Institute Genome Sequencing Platform"/>
            <person name="Earl A."/>
            <person name="Ward D."/>
            <person name="Feldgarden M."/>
            <person name="Gevers D."/>
            <person name="Pudlo N."/>
            <person name="Martens E."/>
            <person name="Allen-Vercoe E."/>
            <person name="Young S.K."/>
            <person name="Zeng Q."/>
            <person name="Gargeya S."/>
            <person name="Fitzgerald M."/>
            <person name="Haas B."/>
            <person name="Abouelleil A."/>
            <person name="Alvarado L."/>
            <person name="Arachchi H.M."/>
            <person name="Berlin A."/>
            <person name="Brown A."/>
            <person name="Chapman S.B."/>
            <person name="Chen Z."/>
            <person name="Dunbar C."/>
            <person name="Freedman E."/>
            <person name="Gearin G."/>
            <person name="Gellesch M."/>
            <person name="Goldberg J."/>
            <person name="Griggs A."/>
            <person name="Gujja S."/>
            <person name="Heiman D."/>
            <person name="Howarth C."/>
            <person name="Larson L."/>
            <person name="Lui A."/>
            <person name="MacDonald P.J.P."/>
            <person name="Mehta T."/>
            <person name="Montmayeur A."/>
            <person name="Murphy C."/>
            <person name="Neiman D."/>
            <person name="Pearson M."/>
            <person name="Priest M."/>
            <person name="Roberts A."/>
            <person name="Saif S."/>
            <person name="Shea T."/>
            <person name="Shenoy N."/>
            <person name="Sisk P."/>
            <person name="Stolte C."/>
            <person name="Sykes S."/>
            <person name="Yandava C."/>
            <person name="Wortman J."/>
            <person name="Nusbaum C."/>
            <person name="Birren B."/>
        </authorList>
    </citation>
    <scope>NUCLEOTIDE SEQUENCE [LARGE SCALE GENOMIC DNA]</scope>
    <source>
        <strain evidence="8 9">ATCC BAA-286</strain>
    </source>
</reference>
<protein>
    <recommendedName>
        <fullName evidence="3 7">Deoxyribose-phosphate aldolase</fullName>
        <ecNumber evidence="3 7">4.1.2.4</ecNumber>
    </recommendedName>
</protein>
<sequence>MAEINKYTDTLKKYKTDLKDADIAEKVEEIISKKFAQNNNREVYKRLYSCIDLTSLNATDTREDIWKFTEKVNERDGASDVANVAAICVYPNFIETVKEALTADVKIASVAGGFPSSQTFTEVKIAETALAIASGADEIDIVLNLGFFLDENYEELSEEIDEIKHACREAKLKVILETGALKSAKNIMKASLLALYSGADFIKTSTGKGYEGATPEAAYVMCTAIREYTVKTGRKVGFKASGGISTTADAVKYYTIVKEVLGEEYLNNEYFRIGASRLADNLLDSIKE</sequence>
<comment type="pathway">
    <text evidence="1">Carbohydrate degradation; 2-deoxy-D-ribose 1-phosphate degradation; D-glyceraldehyde 3-phosphate and acetaldehyde from 2-deoxy-alpha-D-ribose 1-phosphate: step 2/2.</text>
</comment>
<dbReference type="HOGENOM" id="CLU_053595_3_0_10"/>
<evidence type="ECO:0000256" key="4">
    <source>
        <dbReference type="ARBA" id="ARBA00023239"/>
    </source>
</evidence>
<accession>F5J1F8</accession>
<dbReference type="EC" id="4.1.2.4" evidence="3 7"/>
<evidence type="ECO:0000256" key="7">
    <source>
        <dbReference type="NCBIfam" id="TIGR00126"/>
    </source>
</evidence>
<evidence type="ECO:0000256" key="5">
    <source>
        <dbReference type="ARBA" id="ARBA00023270"/>
    </source>
</evidence>
<organism evidence="8 9">
    <name type="scientific">Dysgonomonas gadei ATCC BAA-286</name>
    <dbReference type="NCBI Taxonomy" id="742766"/>
    <lineage>
        <taxon>Bacteria</taxon>
        <taxon>Pseudomonadati</taxon>
        <taxon>Bacteroidota</taxon>
        <taxon>Bacteroidia</taxon>
        <taxon>Bacteroidales</taxon>
        <taxon>Dysgonomonadaceae</taxon>
        <taxon>Dysgonomonas</taxon>
    </lineage>
</organism>
<evidence type="ECO:0000313" key="8">
    <source>
        <dbReference type="EMBL" id="EGK00532.1"/>
    </source>
</evidence>
<evidence type="ECO:0000256" key="2">
    <source>
        <dbReference type="ARBA" id="ARBA00009473"/>
    </source>
</evidence>
<evidence type="ECO:0000256" key="3">
    <source>
        <dbReference type="ARBA" id="ARBA00012515"/>
    </source>
</evidence>
<dbReference type="GO" id="GO:0009264">
    <property type="term" value="P:deoxyribonucleotide catabolic process"/>
    <property type="evidence" value="ECO:0007669"/>
    <property type="project" value="UniProtKB-UniRule"/>
</dbReference>
<comment type="similarity">
    <text evidence="2">Belongs to the DeoC/FbaB aldolase family. DeoC type 2 subfamily.</text>
</comment>
<dbReference type="Gene3D" id="3.20.20.70">
    <property type="entry name" value="Aldolase class I"/>
    <property type="match status" value="1"/>
</dbReference>
<comment type="caution">
    <text evidence="8">The sequence shown here is derived from an EMBL/GenBank/DDBJ whole genome shotgun (WGS) entry which is preliminary data.</text>
</comment>
<dbReference type="PANTHER" id="PTHR10889">
    <property type="entry name" value="DEOXYRIBOSE-PHOSPHATE ALDOLASE"/>
    <property type="match status" value="1"/>
</dbReference>
<gene>
    <name evidence="8" type="ORF">HMPREF9455_03175</name>
</gene>
<dbReference type="GO" id="GO:0005737">
    <property type="term" value="C:cytoplasm"/>
    <property type="evidence" value="ECO:0007669"/>
    <property type="project" value="InterPro"/>
</dbReference>
<dbReference type="AlphaFoldDB" id="F5J1F8"/>
<dbReference type="PANTHER" id="PTHR10889:SF3">
    <property type="entry name" value="DEOXYRIBOSE-PHOSPHATE ALDOLASE"/>
    <property type="match status" value="1"/>
</dbReference>
<keyword evidence="9" id="KW-1185">Reference proteome</keyword>
<evidence type="ECO:0000256" key="6">
    <source>
        <dbReference type="ARBA" id="ARBA00048791"/>
    </source>
</evidence>
<dbReference type="InterPro" id="IPR013785">
    <property type="entry name" value="Aldolase_TIM"/>
</dbReference>
<dbReference type="EMBL" id="ADLV01000036">
    <property type="protein sequence ID" value="EGK00532.1"/>
    <property type="molecule type" value="Genomic_DNA"/>
</dbReference>
<dbReference type="CDD" id="cd00959">
    <property type="entry name" value="DeoC"/>
    <property type="match status" value="1"/>
</dbReference>